<feature type="compositionally biased region" description="Basic and acidic residues" evidence="1">
    <location>
        <begin position="1"/>
        <end position="18"/>
    </location>
</feature>
<feature type="region of interest" description="Disordered" evidence="1">
    <location>
        <begin position="131"/>
        <end position="156"/>
    </location>
</feature>
<evidence type="ECO:0000313" key="3">
    <source>
        <dbReference type="Proteomes" id="UP000193144"/>
    </source>
</evidence>
<protein>
    <submittedName>
        <fullName evidence="2">Uncharacterized protein</fullName>
    </submittedName>
</protein>
<gene>
    <name evidence="2" type="ORF">BCR34DRAFT_592611</name>
</gene>
<keyword evidence="3" id="KW-1185">Reference proteome</keyword>
<comment type="caution">
    <text evidence="2">The sequence shown here is derived from an EMBL/GenBank/DDBJ whole genome shotgun (WGS) entry which is preliminary data.</text>
</comment>
<feature type="region of interest" description="Disordered" evidence="1">
    <location>
        <begin position="359"/>
        <end position="501"/>
    </location>
</feature>
<feature type="region of interest" description="Disordered" evidence="1">
    <location>
        <begin position="1"/>
        <end position="29"/>
    </location>
</feature>
<feature type="compositionally biased region" description="Polar residues" evidence="1">
    <location>
        <begin position="466"/>
        <end position="476"/>
    </location>
</feature>
<feature type="compositionally biased region" description="Basic and acidic residues" evidence="1">
    <location>
        <begin position="397"/>
        <end position="409"/>
    </location>
</feature>
<accession>A0A1Y1YQK3</accession>
<sequence>MSSPERAEYSPSAEKAHNPAESLLSWPSVDPETLFDPTCIDAAWGGDDAQDWAEVESVDEHQYTALPPPTSIEKLELMFSDSPLSALETPDNTKKACKHCPHLIVNGLSDASGVNPGACNCNTLLEEEPKEETKPASTINSPPPNFSKPTTETVDNLPIEMPANEGIGAKHRRKRRREDGIETQSTFAKLSSRLRNFKVKAGSRRSDKGLISDSVDRAGEWEDMAGAMANGYRIDAYMGICIAFIAYSGLIISQNPIWASHPVHSTLKYSALRPQEATLVPATPANQLCLSALFTPACLWQGGNHIDLLIIGEYCARKPIQNTTPPVGTSIMRLRKRTLTTAYASSRYAHVRRVSEDHYVVAEPPPTPRIQRPTSLTSPCDDSDYSATTRSTSVSSRLERYGLGRHDATDEATVASSRSTEPPTLWKQPYPGPRIMRDRNVDSDDHPVIGTKRSLPPRSMDKKPSNQRSSTVSADNTFRDTEKPTVRSAPETLETQTSDRRRKNTWRKWSCLCF</sequence>
<evidence type="ECO:0000313" key="2">
    <source>
        <dbReference type="EMBL" id="ORY00303.1"/>
    </source>
</evidence>
<name>A0A1Y1YQK3_9PLEO</name>
<feature type="compositionally biased region" description="Low complexity" evidence="1">
    <location>
        <begin position="386"/>
        <end position="396"/>
    </location>
</feature>
<reference evidence="2 3" key="1">
    <citation type="submission" date="2016-07" db="EMBL/GenBank/DDBJ databases">
        <title>Pervasive Adenine N6-methylation of Active Genes in Fungi.</title>
        <authorList>
            <consortium name="DOE Joint Genome Institute"/>
            <person name="Mondo S.J."/>
            <person name="Dannebaum R.O."/>
            <person name="Kuo R.C."/>
            <person name="Labutti K."/>
            <person name="Haridas S."/>
            <person name="Kuo A."/>
            <person name="Salamov A."/>
            <person name="Ahrendt S.R."/>
            <person name="Lipzen A."/>
            <person name="Sullivan W."/>
            <person name="Andreopoulos W.B."/>
            <person name="Clum A."/>
            <person name="Lindquist E."/>
            <person name="Daum C."/>
            <person name="Ramamoorthy G.K."/>
            <person name="Gryganskyi A."/>
            <person name="Culley D."/>
            <person name="Magnuson J.K."/>
            <person name="James T.Y."/>
            <person name="O'Malley M.A."/>
            <person name="Stajich J.E."/>
            <person name="Spatafora J.W."/>
            <person name="Visel A."/>
            <person name="Grigoriev I.V."/>
        </authorList>
    </citation>
    <scope>NUCLEOTIDE SEQUENCE [LARGE SCALE GENOMIC DNA]</scope>
    <source>
        <strain evidence="2 3">CBS 115471</strain>
    </source>
</reference>
<evidence type="ECO:0000256" key="1">
    <source>
        <dbReference type="SAM" id="MobiDB-lite"/>
    </source>
</evidence>
<organism evidence="2 3">
    <name type="scientific">Clohesyomyces aquaticus</name>
    <dbReference type="NCBI Taxonomy" id="1231657"/>
    <lineage>
        <taxon>Eukaryota</taxon>
        <taxon>Fungi</taxon>
        <taxon>Dikarya</taxon>
        <taxon>Ascomycota</taxon>
        <taxon>Pezizomycotina</taxon>
        <taxon>Dothideomycetes</taxon>
        <taxon>Pleosporomycetidae</taxon>
        <taxon>Pleosporales</taxon>
        <taxon>Lindgomycetaceae</taxon>
        <taxon>Clohesyomyces</taxon>
    </lineage>
</organism>
<proteinExistence type="predicted"/>
<dbReference type="AlphaFoldDB" id="A0A1Y1YQK3"/>
<dbReference type="Proteomes" id="UP000193144">
    <property type="component" value="Unassembled WGS sequence"/>
</dbReference>
<feature type="compositionally biased region" description="Basic and acidic residues" evidence="1">
    <location>
        <begin position="435"/>
        <end position="447"/>
    </location>
</feature>
<dbReference type="EMBL" id="MCFA01000185">
    <property type="protein sequence ID" value="ORY00303.1"/>
    <property type="molecule type" value="Genomic_DNA"/>
</dbReference>